<gene>
    <name evidence="2" type="ORF">Ccrd_026557</name>
</gene>
<reference evidence="2 3" key="1">
    <citation type="journal article" date="2016" name="Sci. Rep.">
        <title>The genome sequence of the outbreeding globe artichoke constructed de novo incorporating a phase-aware low-pass sequencing strategy of F1 progeny.</title>
        <authorList>
            <person name="Scaglione D."/>
            <person name="Reyes-Chin-Wo S."/>
            <person name="Acquadro A."/>
            <person name="Froenicke L."/>
            <person name="Portis E."/>
            <person name="Beitel C."/>
            <person name="Tirone M."/>
            <person name="Mauro R."/>
            <person name="Lo Monaco A."/>
            <person name="Mauromicale G."/>
            <person name="Faccioli P."/>
            <person name="Cattivelli L."/>
            <person name="Rieseberg L."/>
            <person name="Michelmore R."/>
            <person name="Lanteri S."/>
        </authorList>
    </citation>
    <scope>NUCLEOTIDE SEQUENCE [LARGE SCALE GENOMIC DNA]</scope>
    <source>
        <strain evidence="2">2C</strain>
    </source>
</reference>
<keyword evidence="3" id="KW-1185">Reference proteome</keyword>
<name>A0A103NKT3_CYNCS</name>
<feature type="chain" id="PRO_5007117165" evidence="1">
    <location>
        <begin position="25"/>
        <end position="96"/>
    </location>
</feature>
<dbReference type="EMBL" id="LEKV01008566">
    <property type="protein sequence ID" value="KVG14518.1"/>
    <property type="molecule type" value="Genomic_DNA"/>
</dbReference>
<feature type="signal peptide" evidence="1">
    <location>
        <begin position="1"/>
        <end position="24"/>
    </location>
</feature>
<dbReference type="AlphaFoldDB" id="A0A103NKT3"/>
<comment type="caution">
    <text evidence="2">The sequence shown here is derived from an EMBL/GenBank/DDBJ whole genome shotgun (WGS) entry which is preliminary data.</text>
</comment>
<evidence type="ECO:0000256" key="1">
    <source>
        <dbReference type="SAM" id="SignalP"/>
    </source>
</evidence>
<protein>
    <submittedName>
        <fullName evidence="2">Uncharacterized protein</fullName>
    </submittedName>
</protein>
<evidence type="ECO:0000313" key="3">
    <source>
        <dbReference type="Proteomes" id="UP000243975"/>
    </source>
</evidence>
<evidence type="ECO:0000313" key="2">
    <source>
        <dbReference type="EMBL" id="KVG14518.1"/>
    </source>
</evidence>
<dbReference type="Gramene" id="KVG14518">
    <property type="protein sequence ID" value="KVG14518"/>
    <property type="gene ID" value="Ccrd_026557"/>
</dbReference>
<accession>A0A103NKT3</accession>
<sequence>MPSQRAPNAFSILLPLCFVVDVVEEEVYENGVKPRDIDLVMTIVGHYSKREALMWSISMFEVIFILRKELITNKTGAKGILYKVKAKVPKMGSNNP</sequence>
<proteinExistence type="predicted"/>
<keyword evidence="1" id="KW-0732">Signal</keyword>
<dbReference type="Proteomes" id="UP000243975">
    <property type="component" value="Unassembled WGS sequence"/>
</dbReference>
<organism evidence="2 3">
    <name type="scientific">Cynara cardunculus var. scolymus</name>
    <name type="common">Globe artichoke</name>
    <name type="synonym">Cynara scolymus</name>
    <dbReference type="NCBI Taxonomy" id="59895"/>
    <lineage>
        <taxon>Eukaryota</taxon>
        <taxon>Viridiplantae</taxon>
        <taxon>Streptophyta</taxon>
        <taxon>Embryophyta</taxon>
        <taxon>Tracheophyta</taxon>
        <taxon>Spermatophyta</taxon>
        <taxon>Magnoliopsida</taxon>
        <taxon>eudicotyledons</taxon>
        <taxon>Gunneridae</taxon>
        <taxon>Pentapetalae</taxon>
        <taxon>asterids</taxon>
        <taxon>campanulids</taxon>
        <taxon>Asterales</taxon>
        <taxon>Asteraceae</taxon>
        <taxon>Carduoideae</taxon>
        <taxon>Cardueae</taxon>
        <taxon>Carduinae</taxon>
        <taxon>Cynara</taxon>
    </lineage>
</organism>